<dbReference type="EMBL" id="CP129014">
    <property type="protein sequence ID" value="WLR44451.1"/>
    <property type="molecule type" value="Genomic_DNA"/>
</dbReference>
<geneLocation type="plasmid" evidence="1 2">
    <name>unnamed1</name>
</geneLocation>
<gene>
    <name evidence="1" type="ORF">LC087_18890</name>
</gene>
<keyword evidence="2" id="KW-1185">Reference proteome</keyword>
<accession>A0ABY9JYH1</accession>
<dbReference type="Proteomes" id="UP001197974">
    <property type="component" value="Plasmid unnamed1"/>
</dbReference>
<proteinExistence type="predicted"/>
<name>A0ABY9JYH1_9BACI</name>
<dbReference type="Pfam" id="PF06101">
    <property type="entry name" value="Vps62"/>
    <property type="match status" value="1"/>
</dbReference>
<keyword evidence="1" id="KW-0614">Plasmid</keyword>
<sequence>MKLKAMITFSLAALILVSILVLPTSTKANVNKAELWMTYSLSKQDTRTQVGSTLENGYDVREKIGYILAEPDSSKPTVPLYIGPSLERPEDTITTTYPLPAKETLGYIYVNQEPGTIPLYLKYDQNRNDKRTQVEAESPAGYDQGRILGYIYPTETQQLYYMPVVPKHEVYNDSGSGSDNDVSIWRAGDDVIPPGYVRATQLAKGSYGPPSNSEFVYLLKAHQLEGQEPLLKAPSDYFFMWNDKGSGGTHDGSIWGVNCPSGYGSLGDIATGNYSKPALSETMCVNMDLLTTSMPTQNDWIWSDKGSGGNNDVTLFRVGNAGGFISQADYDGPKWSLFGLKK</sequence>
<dbReference type="InterPro" id="IPR009291">
    <property type="entry name" value="Vps62"/>
</dbReference>
<dbReference type="PANTHER" id="PTHR48219">
    <property type="entry name" value="VACUOLAR PROTEIN SORTING-ASSOCIATED PROTEIN 62-RELATED"/>
    <property type="match status" value="1"/>
</dbReference>
<evidence type="ECO:0000313" key="2">
    <source>
        <dbReference type="Proteomes" id="UP001197974"/>
    </source>
</evidence>
<evidence type="ECO:0000313" key="1">
    <source>
        <dbReference type="EMBL" id="WLR44451.1"/>
    </source>
</evidence>
<dbReference type="RefSeq" id="WP_226540756.1">
    <property type="nucleotide sequence ID" value="NZ_CP129014.1"/>
</dbReference>
<organism evidence="1 2">
    <name type="scientific">Bacillus carboniphilus</name>
    <dbReference type="NCBI Taxonomy" id="86663"/>
    <lineage>
        <taxon>Bacteria</taxon>
        <taxon>Bacillati</taxon>
        <taxon>Bacillota</taxon>
        <taxon>Bacilli</taxon>
        <taxon>Bacillales</taxon>
        <taxon>Bacillaceae</taxon>
        <taxon>Bacillus</taxon>
    </lineage>
</organism>
<protein>
    <submittedName>
        <fullName evidence="1">Vps62-related protein</fullName>
    </submittedName>
</protein>
<reference evidence="1 2" key="1">
    <citation type="submission" date="2023-06" db="EMBL/GenBank/DDBJ databases">
        <title>Five Gram-positive bacteria isolated from mangrove sediments in Shenzhen, Guangdong, China.</title>
        <authorList>
            <person name="Yu S."/>
            <person name="Zheng W."/>
            <person name="Huang Y."/>
        </authorList>
    </citation>
    <scope>NUCLEOTIDE SEQUENCE [LARGE SCALE GENOMIC DNA]</scope>
    <source>
        <strain evidence="1 2">SaN35-3</strain>
        <plasmid evidence="1 2">unnamed1</plasmid>
    </source>
</reference>
<dbReference type="PANTHER" id="PTHR48219:SF2">
    <property type="entry name" value="VACUOLAR PROTEIN SORTING-ASSOCIATED PROTEIN 62"/>
    <property type="match status" value="1"/>
</dbReference>